<dbReference type="InterPro" id="IPR027417">
    <property type="entry name" value="P-loop_NTPase"/>
</dbReference>
<dbReference type="InterPro" id="IPR003439">
    <property type="entry name" value="ABC_transporter-like_ATP-bd"/>
</dbReference>
<keyword evidence="6 7" id="KW-0472">Membrane</keyword>
<dbReference type="InterPro" id="IPR050093">
    <property type="entry name" value="ABC_SmlMolc_Importer"/>
</dbReference>
<evidence type="ECO:0000256" key="5">
    <source>
        <dbReference type="ARBA" id="ARBA00022967"/>
    </source>
</evidence>
<dbReference type="OrthoDB" id="5298774at2"/>
<dbReference type="PROSITE" id="PS50893">
    <property type="entry name" value="ABC_TRANSPORTER_2"/>
    <property type="match status" value="1"/>
</dbReference>
<dbReference type="GO" id="GO:0043190">
    <property type="term" value="C:ATP-binding cassette (ABC) transporter complex"/>
    <property type="evidence" value="ECO:0007669"/>
    <property type="project" value="InterPro"/>
</dbReference>
<keyword evidence="5 7" id="KW-1278">Translocase</keyword>
<dbReference type="AlphaFoldDB" id="A0A556ACE7"/>
<evidence type="ECO:0000313" key="11">
    <source>
        <dbReference type="Proteomes" id="UP000318405"/>
    </source>
</evidence>
<dbReference type="FunFam" id="3.40.50.300:FF:000133">
    <property type="entry name" value="Spermidine/putrescine import ATP-binding protein PotA"/>
    <property type="match status" value="1"/>
</dbReference>
<comment type="catalytic activity">
    <reaction evidence="7">
        <text>ATP + H2O + polyamine-[polyamine-binding protein]Side 1 = ADP + phosphate + polyamineSide 2 + [polyamine-binding protein]Side 1.</text>
        <dbReference type="EC" id="7.6.2.11"/>
    </reaction>
</comment>
<evidence type="ECO:0000256" key="1">
    <source>
        <dbReference type="ARBA" id="ARBA00022448"/>
    </source>
</evidence>
<protein>
    <recommendedName>
        <fullName evidence="7">Spermidine/putrescine import ATP-binding protein PotA</fullName>
        <ecNumber evidence="7">7.6.2.11</ecNumber>
    </recommendedName>
</protein>
<feature type="compositionally biased region" description="Polar residues" evidence="8">
    <location>
        <begin position="13"/>
        <end position="27"/>
    </location>
</feature>
<reference evidence="10 11" key="1">
    <citation type="submission" date="2019-07" db="EMBL/GenBank/DDBJ databases">
        <title>Qingshengfaniella alkalisoli gen. nov., sp. nov., isolated from saline soil.</title>
        <authorList>
            <person name="Xu L."/>
            <person name="Huang X.-X."/>
            <person name="Sun J.-Q."/>
        </authorList>
    </citation>
    <scope>NUCLEOTIDE SEQUENCE [LARGE SCALE GENOMIC DNA]</scope>
    <source>
        <strain evidence="10 11">DSM 27279</strain>
    </source>
</reference>
<keyword evidence="1 7" id="KW-0813">Transport</keyword>
<dbReference type="PANTHER" id="PTHR42781">
    <property type="entry name" value="SPERMIDINE/PUTRESCINE IMPORT ATP-BINDING PROTEIN POTA"/>
    <property type="match status" value="1"/>
</dbReference>
<dbReference type="PROSITE" id="PS00211">
    <property type="entry name" value="ABC_TRANSPORTER_1"/>
    <property type="match status" value="1"/>
</dbReference>
<feature type="region of interest" description="Disordered" evidence="8">
    <location>
        <begin position="1"/>
        <end position="27"/>
    </location>
</feature>
<dbReference type="Gene3D" id="3.40.50.300">
    <property type="entry name" value="P-loop containing nucleotide triphosphate hydrolases"/>
    <property type="match status" value="1"/>
</dbReference>
<dbReference type="SUPFAM" id="SSF52540">
    <property type="entry name" value="P-loop containing nucleoside triphosphate hydrolases"/>
    <property type="match status" value="1"/>
</dbReference>
<dbReference type="SUPFAM" id="SSF50331">
    <property type="entry name" value="MOP-like"/>
    <property type="match status" value="1"/>
</dbReference>
<gene>
    <name evidence="7" type="primary">potA</name>
    <name evidence="10" type="ORF">FOZ76_22385</name>
</gene>
<dbReference type="RefSeq" id="WP_143950476.1">
    <property type="nucleotide sequence ID" value="NZ_BAABMB010000003.1"/>
</dbReference>
<proteinExistence type="inferred from homology"/>
<accession>A0A556ACE7</accession>
<dbReference type="SMART" id="SM00382">
    <property type="entry name" value="AAA"/>
    <property type="match status" value="1"/>
</dbReference>
<dbReference type="Pfam" id="PF08402">
    <property type="entry name" value="TOBE_2"/>
    <property type="match status" value="1"/>
</dbReference>
<dbReference type="GO" id="GO:0016887">
    <property type="term" value="F:ATP hydrolysis activity"/>
    <property type="evidence" value="ECO:0007669"/>
    <property type="project" value="InterPro"/>
</dbReference>
<name>A0A556ACE7_9BURK</name>
<evidence type="ECO:0000256" key="3">
    <source>
        <dbReference type="ARBA" id="ARBA00022741"/>
    </source>
</evidence>
<evidence type="ECO:0000256" key="7">
    <source>
        <dbReference type="RuleBase" id="RU364083"/>
    </source>
</evidence>
<keyword evidence="4 7" id="KW-0067">ATP-binding</keyword>
<dbReference type="InterPro" id="IPR005893">
    <property type="entry name" value="PotA-like"/>
</dbReference>
<dbReference type="InterPro" id="IPR003593">
    <property type="entry name" value="AAA+_ATPase"/>
</dbReference>
<comment type="subunit">
    <text evidence="7">The complex is composed of two ATP-binding proteins (PotA), two transmembrane proteins (PotB and PotC) and a solute-binding protein (PotD).</text>
</comment>
<dbReference type="Proteomes" id="UP000318405">
    <property type="component" value="Unassembled WGS sequence"/>
</dbReference>
<comment type="caution">
    <text evidence="10">The sequence shown here is derived from an EMBL/GenBank/DDBJ whole genome shotgun (WGS) entry which is preliminary data.</text>
</comment>
<dbReference type="EMBL" id="VLTJ01000039">
    <property type="protein sequence ID" value="TSH90559.1"/>
    <property type="molecule type" value="Genomic_DNA"/>
</dbReference>
<comment type="function">
    <text evidence="7">Part of the ABC transporter complex PotABCD involved in spermidine/putrescine import. Responsible for energy coupling to the transport system.</text>
</comment>
<keyword evidence="3 7" id="KW-0547">Nucleotide-binding</keyword>
<dbReference type="InterPro" id="IPR008995">
    <property type="entry name" value="Mo/tungstate-bd_C_term_dom"/>
</dbReference>
<keyword evidence="11" id="KW-1185">Reference proteome</keyword>
<dbReference type="InterPro" id="IPR017871">
    <property type="entry name" value="ABC_transporter-like_CS"/>
</dbReference>
<evidence type="ECO:0000256" key="2">
    <source>
        <dbReference type="ARBA" id="ARBA00022475"/>
    </source>
</evidence>
<dbReference type="GO" id="GO:0015847">
    <property type="term" value="P:putrescine transport"/>
    <property type="evidence" value="ECO:0007669"/>
    <property type="project" value="UniProtKB-ARBA"/>
</dbReference>
<keyword evidence="2 7" id="KW-1003">Cell membrane</keyword>
<dbReference type="GO" id="GO:0005524">
    <property type="term" value="F:ATP binding"/>
    <property type="evidence" value="ECO:0007669"/>
    <property type="project" value="UniProtKB-KW"/>
</dbReference>
<dbReference type="Pfam" id="PF00005">
    <property type="entry name" value="ABC_tran"/>
    <property type="match status" value="1"/>
</dbReference>
<evidence type="ECO:0000313" key="10">
    <source>
        <dbReference type="EMBL" id="TSH90559.1"/>
    </source>
</evidence>
<dbReference type="NCBIfam" id="TIGR01187">
    <property type="entry name" value="potA"/>
    <property type="match status" value="1"/>
</dbReference>
<sequence>MHSLASELPSGPSDIQASTAAQPSVEQIRSDLPAKSVSLIGITKHYGGNVVLKPLSLEIRPGELLALLGPSGCGKTTTLRVLAGFVSPDSGTVRLDGEDVTDVPPNLRGLGMVFQSYSLFPHMTVLENVAFGLRMRGVPASRRTAPVREMLELVRLGDYADRYPSQLSGGQQQRVALARALVTRPSVLLLDEPLGALDKNLRERMQFEIRALQRSLGITTVLVTHDQEEAMTMSDRIAVMSGGEIIQIGEPASIYARPKNRFVSEFLGTSNLLEGTCMGRDPQGRVLVRLDLNGRINAGSLPPGVDDCPEGARVALAVRPEHLVVQASPSFGVECVLESRIFRGSYCVYELQAGAGTKLIAFTQVPDESIGIGDQVQVSWQVEQAVVLVD</sequence>
<dbReference type="EC" id="7.6.2.11" evidence="7"/>
<dbReference type="Gene3D" id="2.40.50.100">
    <property type="match status" value="1"/>
</dbReference>
<evidence type="ECO:0000259" key="9">
    <source>
        <dbReference type="PROSITE" id="PS50893"/>
    </source>
</evidence>
<organism evidence="10 11">
    <name type="scientific">Verticiella sediminum</name>
    <dbReference type="NCBI Taxonomy" id="1247510"/>
    <lineage>
        <taxon>Bacteria</taxon>
        <taxon>Pseudomonadati</taxon>
        <taxon>Pseudomonadota</taxon>
        <taxon>Betaproteobacteria</taxon>
        <taxon>Burkholderiales</taxon>
        <taxon>Alcaligenaceae</taxon>
        <taxon>Verticiella</taxon>
    </lineage>
</organism>
<comment type="similarity">
    <text evidence="7">Belongs to the ABC transporter superfamily. Spermidine/putrescine importer (TC 3.A.1.11.1) family.</text>
</comment>
<evidence type="ECO:0000256" key="4">
    <source>
        <dbReference type="ARBA" id="ARBA00022840"/>
    </source>
</evidence>
<evidence type="ECO:0000256" key="6">
    <source>
        <dbReference type="ARBA" id="ARBA00023136"/>
    </source>
</evidence>
<dbReference type="PANTHER" id="PTHR42781:SF4">
    <property type="entry name" value="SPERMIDINE_PUTRESCINE IMPORT ATP-BINDING PROTEIN POTA"/>
    <property type="match status" value="1"/>
</dbReference>
<dbReference type="GO" id="GO:0015417">
    <property type="term" value="F:ABC-type polyamine transporter activity"/>
    <property type="evidence" value="ECO:0007669"/>
    <property type="project" value="UniProtKB-EC"/>
</dbReference>
<dbReference type="InterPro" id="IPR013611">
    <property type="entry name" value="Transp-assoc_OB_typ2"/>
</dbReference>
<feature type="domain" description="ABC transporter" evidence="9">
    <location>
        <begin position="37"/>
        <end position="267"/>
    </location>
</feature>
<evidence type="ECO:0000256" key="8">
    <source>
        <dbReference type="SAM" id="MobiDB-lite"/>
    </source>
</evidence>